<dbReference type="Gene3D" id="1.10.10.10">
    <property type="entry name" value="Winged helix-like DNA-binding domain superfamily/Winged helix DNA-binding domain"/>
    <property type="match status" value="1"/>
</dbReference>
<dbReference type="AlphaFoldDB" id="A0A9W8G8C2"/>
<reference evidence="4" key="1">
    <citation type="submission" date="2022-07" db="EMBL/GenBank/DDBJ databases">
        <title>Phylogenomic reconstructions and comparative analyses of Kickxellomycotina fungi.</title>
        <authorList>
            <person name="Reynolds N.K."/>
            <person name="Stajich J.E."/>
            <person name="Barry K."/>
            <person name="Grigoriev I.V."/>
            <person name="Crous P."/>
            <person name="Smith M.E."/>
        </authorList>
    </citation>
    <scope>NUCLEOTIDE SEQUENCE</scope>
    <source>
        <strain evidence="4">NRRL 3115</strain>
    </source>
</reference>
<feature type="region of interest" description="Disordered" evidence="2">
    <location>
        <begin position="366"/>
        <end position="386"/>
    </location>
</feature>
<dbReference type="Gene3D" id="3.90.230.10">
    <property type="entry name" value="Creatinase/methionine aminopeptidase superfamily"/>
    <property type="match status" value="1"/>
</dbReference>
<evidence type="ECO:0000313" key="4">
    <source>
        <dbReference type="EMBL" id="KAJ2680829.1"/>
    </source>
</evidence>
<evidence type="ECO:0000259" key="3">
    <source>
        <dbReference type="Pfam" id="PF00557"/>
    </source>
</evidence>
<dbReference type="CDD" id="cd01089">
    <property type="entry name" value="PA2G4-like"/>
    <property type="match status" value="1"/>
</dbReference>
<dbReference type="SUPFAM" id="SSF55920">
    <property type="entry name" value="Creatinase/aminopeptidase"/>
    <property type="match status" value="1"/>
</dbReference>
<accession>A0A9W8G8C2</accession>
<dbReference type="InterPro" id="IPR036390">
    <property type="entry name" value="WH_DNA-bd_sf"/>
</dbReference>
<evidence type="ECO:0000313" key="5">
    <source>
        <dbReference type="Proteomes" id="UP001151518"/>
    </source>
</evidence>
<dbReference type="FunFam" id="1.10.10.10:FF:000029">
    <property type="entry name" value="Proliferation-associated 2G4, a"/>
    <property type="match status" value="1"/>
</dbReference>
<gene>
    <name evidence="4" type="ORF">GGI25_000465</name>
</gene>
<dbReference type="EMBL" id="JANBTW010000003">
    <property type="protein sequence ID" value="KAJ2680829.1"/>
    <property type="molecule type" value="Genomic_DNA"/>
</dbReference>
<sequence>MSTSKRTESVNTIADSKVMTKYKAAADVSNTAIKKIISACKEDVKIIDLCKLGDAAIEVGLSTQYTKDKTISKGIAYPTSVSVNNVVCHFAPSAEDPGADQALKNGDVVRIQLGTQIDGYAAVAGNTIVVGASAENPVTGKAADAIAAAHYAAEAIQRLLKPGNKNTAVTDKVQKVAVSFGCKPIENMLCHEQKQNDLDGEKQIILNPAREQRSAFPSCEFAPYEVYLIDVYVTTGEGRTKSSSLRTCVYKKTNTTYHLKTKVGRMAYSEISKKFGNFPFALRSCEDERKARMGLIECTKMGVVQAFDVQEEKPTEAVAQVTFTAFVTPNGVERITEGVAFDPKVVQTDKKIEDAEILQLLQTSTKIKKRPAKKEATDASKEPAKQ</sequence>
<dbReference type="Proteomes" id="UP001151518">
    <property type="component" value="Unassembled WGS sequence"/>
</dbReference>
<comment type="similarity">
    <text evidence="1">Belongs to the peptidase M24 family.</text>
</comment>
<dbReference type="InterPro" id="IPR000994">
    <property type="entry name" value="Pept_M24"/>
</dbReference>
<dbReference type="PANTHER" id="PTHR10804">
    <property type="entry name" value="PROTEASE FAMILY M24 METHIONYL AMINOPEPTIDASE, AMINOPEPTIDASE P"/>
    <property type="match status" value="1"/>
</dbReference>
<feature type="domain" description="Peptidase M24" evidence="3">
    <location>
        <begin position="21"/>
        <end position="191"/>
    </location>
</feature>
<dbReference type="SUPFAM" id="SSF46785">
    <property type="entry name" value="Winged helix' DNA-binding domain"/>
    <property type="match status" value="1"/>
</dbReference>
<dbReference type="InterPro" id="IPR036388">
    <property type="entry name" value="WH-like_DNA-bd_sf"/>
</dbReference>
<dbReference type="InterPro" id="IPR047113">
    <property type="entry name" value="PA2G4/ARX1"/>
</dbReference>
<dbReference type="Pfam" id="PF00557">
    <property type="entry name" value="Peptidase_M24"/>
    <property type="match status" value="1"/>
</dbReference>
<feature type="compositionally biased region" description="Basic and acidic residues" evidence="2">
    <location>
        <begin position="373"/>
        <end position="386"/>
    </location>
</feature>
<dbReference type="InterPro" id="IPR036005">
    <property type="entry name" value="Creatinase/aminopeptidase-like"/>
</dbReference>
<comment type="caution">
    <text evidence="4">The sequence shown here is derived from an EMBL/GenBank/DDBJ whole genome shotgun (WGS) entry which is preliminary data.</text>
</comment>
<proteinExistence type="inferred from homology"/>
<protein>
    <recommendedName>
        <fullName evidence="3">Peptidase M24 domain-containing protein</fullName>
    </recommendedName>
</protein>
<evidence type="ECO:0000256" key="2">
    <source>
        <dbReference type="SAM" id="MobiDB-lite"/>
    </source>
</evidence>
<dbReference type="PANTHER" id="PTHR10804:SF11">
    <property type="entry name" value="PROLIFERATION-ASSOCIATED PROTEIN 2G4"/>
    <property type="match status" value="1"/>
</dbReference>
<evidence type="ECO:0000256" key="1">
    <source>
        <dbReference type="ARBA" id="ARBA00007319"/>
    </source>
</evidence>
<organism evidence="4 5">
    <name type="scientific">Coemansia spiralis</name>
    <dbReference type="NCBI Taxonomy" id="417178"/>
    <lineage>
        <taxon>Eukaryota</taxon>
        <taxon>Fungi</taxon>
        <taxon>Fungi incertae sedis</taxon>
        <taxon>Zoopagomycota</taxon>
        <taxon>Kickxellomycotina</taxon>
        <taxon>Kickxellomycetes</taxon>
        <taxon>Kickxellales</taxon>
        <taxon>Kickxellaceae</taxon>
        <taxon>Coemansia</taxon>
    </lineage>
</organism>
<name>A0A9W8G8C2_9FUNG</name>
<dbReference type="OrthoDB" id="5876363at2759"/>